<sequence length="440" mass="48641">MEGLLQTENSSAVTMKLNVTRHEPTMVAPAEATENHVYFLSNLDQNIAVTVQTVYCFKASEEMGKERPSEVIREALRKVLVAYYPLAGRIGISPEGKLNIHCTGEGAVFVEADADCVIEDIGDMTKPDPSKLECLVYNIPGAKNILEVPPLVVQVTTFKCGGFVLGLGMNHCMFDGIGAMEFVNSWAETARGLPLSVPPFMDRSLLRARSPPKMEYPHLEFAEIKEISSESTELHSEELVYRSFCFTAEKLDELKKEAMEDGVLTKCSTFEALSALVWRSRSKALNMAPNQEAKLLFAVDGRAKFEPPLPRGYFGNGIVLTSAIGKAGELAEKPLSFGVGRIQKAIGMITDKFMRSAIDYFEITRSRPSLTATLLITTWSRLSFHTTDFGWGEPVQSVPVTLPAREVVLFLSHGKERKSINVLLGLPESAMDRFQGFLQM</sequence>
<dbReference type="AlphaFoldDB" id="B8LKL2"/>
<dbReference type="Pfam" id="PF02458">
    <property type="entry name" value="Transferase"/>
    <property type="match status" value="1"/>
</dbReference>
<dbReference type="Gene3D" id="3.30.559.10">
    <property type="entry name" value="Chloramphenicol acetyltransferase-like domain"/>
    <property type="match status" value="2"/>
</dbReference>
<proteinExistence type="evidence at transcript level"/>
<evidence type="ECO:0008006" key="5">
    <source>
        <dbReference type="Google" id="ProtNLM"/>
    </source>
</evidence>
<dbReference type="InterPro" id="IPR050317">
    <property type="entry name" value="Plant_Fungal_Acyltransferase"/>
</dbReference>
<evidence type="ECO:0000256" key="1">
    <source>
        <dbReference type="ARBA" id="ARBA00009861"/>
    </source>
</evidence>
<dbReference type="GO" id="GO:0016747">
    <property type="term" value="F:acyltransferase activity, transferring groups other than amino-acyl groups"/>
    <property type="evidence" value="ECO:0007669"/>
    <property type="project" value="UniProtKB-ARBA"/>
</dbReference>
<dbReference type="FunFam" id="3.30.559.10:FF:000015">
    <property type="entry name" value="Spermidine hydroxycinnamoyl transferase"/>
    <property type="match status" value="1"/>
</dbReference>
<evidence type="ECO:0000313" key="4">
    <source>
        <dbReference type="EMBL" id="ABR16192.1"/>
    </source>
</evidence>
<protein>
    <recommendedName>
        <fullName evidence="5">Omega-hydroxypalmitate O-feruloyl transferase</fullName>
    </recommendedName>
</protein>
<evidence type="ECO:0000256" key="2">
    <source>
        <dbReference type="ARBA" id="ARBA00022679"/>
    </source>
</evidence>
<dbReference type="GO" id="GO:0042617">
    <property type="term" value="P:paclitaxel biosynthetic process"/>
    <property type="evidence" value="ECO:0007669"/>
    <property type="project" value="UniProtKB-UniPathway"/>
</dbReference>
<dbReference type="InterPro" id="IPR023213">
    <property type="entry name" value="CAT-like_dom_sf"/>
</dbReference>
<dbReference type="FunFam" id="3.30.559.10:FF:000008">
    <property type="entry name" value="Tryptamine hydroxycinnamoyl transferase"/>
    <property type="match status" value="1"/>
</dbReference>
<name>B8LKL2_PICSI</name>
<accession>B8LKL2</accession>
<keyword evidence="2" id="KW-0808">Transferase</keyword>
<dbReference type="UniPathway" id="UPA00842"/>
<dbReference type="EMBL" id="EF676279">
    <property type="protein sequence ID" value="ABR16192.1"/>
    <property type="molecule type" value="mRNA"/>
</dbReference>
<reference evidence="4" key="1">
    <citation type="submission" date="2007-06" db="EMBL/GenBank/DDBJ databases">
        <title>Full length cDNA sequences from Sitka Spruce (Picea sitchensis).</title>
        <authorList>
            <person name="Ralph S.G."/>
            <person name="Chun H.E."/>
            <person name="Liao N."/>
            <person name="Ali J."/>
            <person name="Reid K."/>
            <person name="Kolosova N."/>
            <person name="Cooper N."/>
            <person name="Cullis C."/>
            <person name="Jancsik S."/>
            <person name="Moore R."/>
            <person name="Mayo M."/>
            <person name="Wagner S."/>
            <person name="Holt R.A."/>
            <person name="Jones S.J.M."/>
            <person name="Marra M.A."/>
            <person name="Ritland C.E."/>
            <person name="Ritland K."/>
            <person name="Bohlmann J."/>
        </authorList>
    </citation>
    <scope>NUCLEOTIDE SEQUENCE</scope>
    <source>
        <tissue evidence="4">Green portion of the leader tissue</tissue>
    </source>
</reference>
<dbReference type="PANTHER" id="PTHR31642:SF310">
    <property type="entry name" value="FATTY ALCOHOL:CAFFEOYL-COA ACYLTRANSFERASE"/>
    <property type="match status" value="1"/>
</dbReference>
<keyword evidence="3" id="KW-0012">Acyltransferase</keyword>
<organism evidence="4">
    <name type="scientific">Picea sitchensis</name>
    <name type="common">Sitka spruce</name>
    <name type="synonym">Pinus sitchensis</name>
    <dbReference type="NCBI Taxonomy" id="3332"/>
    <lineage>
        <taxon>Eukaryota</taxon>
        <taxon>Viridiplantae</taxon>
        <taxon>Streptophyta</taxon>
        <taxon>Embryophyta</taxon>
        <taxon>Tracheophyta</taxon>
        <taxon>Spermatophyta</taxon>
        <taxon>Pinopsida</taxon>
        <taxon>Pinidae</taxon>
        <taxon>Conifers I</taxon>
        <taxon>Pinales</taxon>
        <taxon>Pinaceae</taxon>
        <taxon>Picea</taxon>
    </lineage>
</organism>
<comment type="similarity">
    <text evidence="1">Belongs to the plant acyltransferase family.</text>
</comment>
<dbReference type="PANTHER" id="PTHR31642">
    <property type="entry name" value="TRICHOTHECENE 3-O-ACETYLTRANSFERASE"/>
    <property type="match status" value="1"/>
</dbReference>
<evidence type="ECO:0000256" key="3">
    <source>
        <dbReference type="ARBA" id="ARBA00023315"/>
    </source>
</evidence>
<dbReference type="OMA" id="MEYPHLE"/>